<reference evidence="1" key="2">
    <citation type="submission" date="2025-03" db="EMBL/GenBank/DDBJ databases">
        <authorList>
            <consortium name="ELIXIR-Norway"/>
            <consortium name="Elixir Norway"/>
        </authorList>
    </citation>
    <scope>NUCLEOTIDE SEQUENCE</scope>
</reference>
<gene>
    <name evidence="1" type="ORF">MRATA1EN22A_LOCUS27399</name>
</gene>
<name>A0AC60A642_RANTA</name>
<protein>
    <submittedName>
        <fullName evidence="1">Uncharacterized protein</fullName>
    </submittedName>
</protein>
<evidence type="ECO:0000313" key="1">
    <source>
        <dbReference type="EMBL" id="CAN0562711.1"/>
    </source>
</evidence>
<dbReference type="EMBL" id="OX596092">
    <property type="protein sequence ID" value="CAN0562711.1"/>
    <property type="molecule type" value="Genomic_DNA"/>
</dbReference>
<accession>A0AC60A642</accession>
<proteinExistence type="predicted"/>
<dbReference type="Proteomes" id="UP001162501">
    <property type="component" value="Chromosome 8"/>
</dbReference>
<reference evidence="1" key="1">
    <citation type="submission" date="2023-05" db="EMBL/GenBank/DDBJ databases">
        <authorList>
            <consortium name="ELIXIR-Norway"/>
        </authorList>
    </citation>
    <scope>NUCLEOTIDE SEQUENCE</scope>
</reference>
<sequence length="119" mass="12399">MSHADPGRPRPAAASLSKLLSLAPLLCKRRAATCPGAEVTRRAPSAAPAPSSAARPDRWAPSPGKPRSAGLRAQRDPGSWRPRATAAALRSCLTPAVPASPFLRGSPPLLLFLRKRGAP</sequence>
<evidence type="ECO:0000313" key="2">
    <source>
        <dbReference type="Proteomes" id="UP001162501"/>
    </source>
</evidence>
<organism evidence="1 2">
    <name type="scientific">Rangifer tarandus platyrhynchus</name>
    <name type="common">Svalbard reindeer</name>
    <dbReference type="NCBI Taxonomy" id="3082113"/>
    <lineage>
        <taxon>Eukaryota</taxon>
        <taxon>Metazoa</taxon>
        <taxon>Chordata</taxon>
        <taxon>Craniata</taxon>
        <taxon>Vertebrata</taxon>
        <taxon>Euteleostomi</taxon>
        <taxon>Mammalia</taxon>
        <taxon>Eutheria</taxon>
        <taxon>Laurasiatheria</taxon>
        <taxon>Artiodactyla</taxon>
        <taxon>Ruminantia</taxon>
        <taxon>Pecora</taxon>
        <taxon>Cervidae</taxon>
        <taxon>Odocoileinae</taxon>
        <taxon>Rangifer</taxon>
    </lineage>
</organism>